<dbReference type="InterPro" id="IPR007621">
    <property type="entry name" value="TPM_dom"/>
</dbReference>
<sequence>MAPPPRSRSQRPRRERASMNAMESAAMRHSGRRVAAAISFKGWLRRRSGGCHGLLLGLLLSAGAALLPAWALVAVPPLTAPVTDLTGTLSAAQVQALDQQLQAFATRKGSQIAVLIVPTTQPEAIEQYSIRVTDAWKLGRKGVDDGVLLLVAKDDRAVRIEVGYGLEGTIPDAIAKRIVAETITPDFKAGNFDAGIQAGVSQLMRLIDGEPLPPPRQAAAHNQGPPLQMALFVVFGAVVLGQALRAVLGRVLGAGASAVAAGIGGWLLIGSGLLAGGAALLAFFAVLSGMRFGGPGGFGGGGLGGGNGGGGFSGGGGGFGGGGASGRW</sequence>
<feature type="transmembrane region" description="Helical" evidence="2">
    <location>
        <begin position="260"/>
        <end position="287"/>
    </location>
</feature>
<keyword evidence="2" id="KW-0812">Transmembrane</keyword>
<protein>
    <recommendedName>
        <fullName evidence="3">TPM domain-containing protein</fullName>
    </recommendedName>
</protein>
<proteinExistence type="predicted"/>
<dbReference type="PANTHER" id="PTHR30373">
    <property type="entry name" value="UPF0603 PROTEIN YGCG"/>
    <property type="match status" value="1"/>
</dbReference>
<organism evidence="4">
    <name type="scientific">mine drainage metagenome</name>
    <dbReference type="NCBI Taxonomy" id="410659"/>
    <lineage>
        <taxon>unclassified sequences</taxon>
        <taxon>metagenomes</taxon>
        <taxon>ecological metagenomes</taxon>
    </lineage>
</organism>
<dbReference type="Gene3D" id="3.10.310.50">
    <property type="match status" value="1"/>
</dbReference>
<evidence type="ECO:0000313" key="4">
    <source>
        <dbReference type="EMBL" id="CBH97355.1"/>
    </source>
</evidence>
<dbReference type="Pfam" id="PF04536">
    <property type="entry name" value="TPM_phosphatase"/>
    <property type="match status" value="1"/>
</dbReference>
<keyword evidence="2" id="KW-0472">Membrane</keyword>
<evidence type="ECO:0000259" key="3">
    <source>
        <dbReference type="Pfam" id="PF04536"/>
    </source>
</evidence>
<evidence type="ECO:0000256" key="1">
    <source>
        <dbReference type="SAM" id="MobiDB-lite"/>
    </source>
</evidence>
<feature type="transmembrane region" description="Helical" evidence="2">
    <location>
        <begin position="229"/>
        <end position="248"/>
    </location>
</feature>
<keyword evidence="2" id="KW-1133">Transmembrane helix</keyword>
<dbReference type="AlphaFoldDB" id="E6PR00"/>
<evidence type="ECO:0000256" key="2">
    <source>
        <dbReference type="SAM" id="Phobius"/>
    </source>
</evidence>
<feature type="domain" description="TPM" evidence="3">
    <location>
        <begin position="82"/>
        <end position="205"/>
    </location>
</feature>
<feature type="region of interest" description="Disordered" evidence="1">
    <location>
        <begin position="1"/>
        <end position="21"/>
    </location>
</feature>
<dbReference type="PANTHER" id="PTHR30373:SF2">
    <property type="entry name" value="UPF0603 PROTEIN YGCG"/>
    <property type="match status" value="1"/>
</dbReference>
<comment type="caution">
    <text evidence="4">The sequence shown here is derived from an EMBL/GenBank/DDBJ whole genome shotgun (WGS) entry which is preliminary data.</text>
</comment>
<reference evidence="4" key="1">
    <citation type="submission" date="2009-10" db="EMBL/GenBank/DDBJ databases">
        <title>Diversity of trophic interactions inside an arsenic-rich microbial ecosystem.</title>
        <authorList>
            <person name="Bertin P.N."/>
            <person name="Heinrich-Salmeron A."/>
            <person name="Pelletier E."/>
            <person name="Goulhen-Chollet F."/>
            <person name="Arsene-Ploetze F."/>
            <person name="Gallien S."/>
            <person name="Calteau A."/>
            <person name="Vallenet D."/>
            <person name="Casiot C."/>
            <person name="Chane-Woon-Ming B."/>
            <person name="Giloteaux L."/>
            <person name="Barakat M."/>
            <person name="Bonnefoy V."/>
            <person name="Bruneel O."/>
            <person name="Chandler M."/>
            <person name="Cleiss J."/>
            <person name="Duran R."/>
            <person name="Elbaz-Poulichet F."/>
            <person name="Fonknechten N."/>
            <person name="Lauga B."/>
            <person name="Mornico D."/>
            <person name="Ortet P."/>
            <person name="Schaeffer C."/>
            <person name="Siguier P."/>
            <person name="Alexander Thil Smith A."/>
            <person name="Van Dorsselaer A."/>
            <person name="Weissenbach J."/>
            <person name="Medigue C."/>
            <person name="Le Paslier D."/>
        </authorList>
    </citation>
    <scope>NUCLEOTIDE SEQUENCE</scope>
</reference>
<accession>E6PR00</accession>
<dbReference type="EMBL" id="CABM01000042">
    <property type="protein sequence ID" value="CBH97355.1"/>
    <property type="molecule type" value="Genomic_DNA"/>
</dbReference>
<gene>
    <name evidence="4" type="ORF">CARN2_2827</name>
</gene>
<name>E6PR00_9ZZZZ</name>